<evidence type="ECO:0000313" key="2">
    <source>
        <dbReference type="Proteomes" id="UP001145114"/>
    </source>
</evidence>
<name>A0ACC1HHW6_9FUNG</name>
<keyword evidence="2" id="KW-1185">Reference proteome</keyword>
<protein>
    <submittedName>
        <fullName evidence="1">Uncharacterized protein</fullName>
    </submittedName>
</protein>
<proteinExistence type="predicted"/>
<comment type="caution">
    <text evidence="1">The sequence shown here is derived from an EMBL/GenBank/DDBJ whole genome shotgun (WGS) entry which is preliminary data.</text>
</comment>
<accession>A0ACC1HHW6</accession>
<organism evidence="1 2">
    <name type="scientific">Spiromyces aspiralis</name>
    <dbReference type="NCBI Taxonomy" id="68401"/>
    <lineage>
        <taxon>Eukaryota</taxon>
        <taxon>Fungi</taxon>
        <taxon>Fungi incertae sedis</taxon>
        <taxon>Zoopagomycota</taxon>
        <taxon>Kickxellomycotina</taxon>
        <taxon>Kickxellomycetes</taxon>
        <taxon>Kickxellales</taxon>
        <taxon>Kickxellaceae</taxon>
        <taxon>Spiromyces</taxon>
    </lineage>
</organism>
<feature type="non-terminal residue" evidence="1">
    <location>
        <position position="440"/>
    </location>
</feature>
<dbReference type="EMBL" id="JAMZIH010005579">
    <property type="protein sequence ID" value="KAJ1674950.1"/>
    <property type="molecule type" value="Genomic_DNA"/>
</dbReference>
<dbReference type="Proteomes" id="UP001145114">
    <property type="component" value="Unassembled WGS sequence"/>
</dbReference>
<reference evidence="1" key="1">
    <citation type="submission" date="2022-06" db="EMBL/GenBank/DDBJ databases">
        <title>Phylogenomic reconstructions and comparative analyses of Kickxellomycotina fungi.</title>
        <authorList>
            <person name="Reynolds N.K."/>
            <person name="Stajich J.E."/>
            <person name="Barry K."/>
            <person name="Grigoriev I.V."/>
            <person name="Crous P."/>
            <person name="Smith M.E."/>
        </authorList>
    </citation>
    <scope>NUCLEOTIDE SEQUENCE</scope>
    <source>
        <strain evidence="1">RSA 2271</strain>
    </source>
</reference>
<evidence type="ECO:0000313" key="1">
    <source>
        <dbReference type="EMBL" id="KAJ1674950.1"/>
    </source>
</evidence>
<sequence length="440" mass="50051">MRANVPEASYSQQRGPPLVLGAGGAPAADTKARSTIDKSVEKLTKSGEPNLDKRMLKASIMWLLLPSLKRTCKGSDANVEYAYKAIMSQLRSGHSQIRYNALMIADQLFMRSHRFRQCLCNELSSFLKLTLGLYQAELPLPKLFIPLLKELAAQCIKRWHDKFGIGYNQLRLTYKHLRWNVRLDFNTGQILPTEHELKRRRIQKKKREDVRRRRIRLVHDEFCAVRQAAHICLDEMNADFRVLVPSIDDLFADLRSDNGGSDPSEDEFEDADDPEGAGGGGEHDGDLNEDSDEEIDRILAVMAANRHRIEIDLNPETLYELEGDGERDTISARARLAGNLAKVKYRYMPTSEEWLAALARIGGQDLEEHKRLAESIERLRTAFIDSIEKCKELEIEAGPPNTEEKPREEPPKEEVGVRDRATKTNSLQSPRPTEEHDPTE</sequence>
<gene>
    <name evidence="1" type="ORF">EV182_002232</name>
</gene>